<dbReference type="GeneID" id="93166752"/>
<accession>A0A0J9CCV4</accession>
<keyword evidence="4" id="KW-1003">Cell membrane</keyword>
<feature type="transmembrane region" description="Helical" evidence="8">
    <location>
        <begin position="277"/>
        <end position="302"/>
    </location>
</feature>
<organism evidence="9 10">
    <name type="scientific">[Clostridium] citroniae WAL-19142</name>
    <dbReference type="NCBI Taxonomy" id="742734"/>
    <lineage>
        <taxon>Bacteria</taxon>
        <taxon>Bacillati</taxon>
        <taxon>Bacillota</taxon>
        <taxon>Clostridia</taxon>
        <taxon>Lachnospirales</taxon>
        <taxon>Lachnospiraceae</taxon>
        <taxon>Enterocloster</taxon>
    </lineage>
</organism>
<keyword evidence="6 8" id="KW-1133">Transmembrane helix</keyword>
<dbReference type="PATRIC" id="fig|742734.4.peg.1495"/>
<dbReference type="InterPro" id="IPR038770">
    <property type="entry name" value="Na+/solute_symporter_sf"/>
</dbReference>
<dbReference type="AlphaFoldDB" id="A0A0J9CCV4"/>
<evidence type="ECO:0000256" key="1">
    <source>
        <dbReference type="ARBA" id="ARBA00004651"/>
    </source>
</evidence>
<dbReference type="OrthoDB" id="9798064at2"/>
<feature type="transmembrane region" description="Helical" evidence="8">
    <location>
        <begin position="216"/>
        <end position="238"/>
    </location>
</feature>
<feature type="transmembrane region" description="Helical" evidence="8">
    <location>
        <begin position="154"/>
        <end position="172"/>
    </location>
</feature>
<feature type="transmembrane region" description="Helical" evidence="8">
    <location>
        <begin position="6"/>
        <end position="24"/>
    </location>
</feature>
<feature type="transmembrane region" description="Helical" evidence="8">
    <location>
        <begin position="244"/>
        <end position="265"/>
    </location>
</feature>
<feature type="transmembrane region" description="Helical" evidence="8">
    <location>
        <begin position="184"/>
        <end position="204"/>
    </location>
</feature>
<dbReference type="PANTHER" id="PTHR36838">
    <property type="entry name" value="AUXIN EFFLUX CARRIER FAMILY PROTEIN"/>
    <property type="match status" value="1"/>
</dbReference>
<evidence type="ECO:0000313" key="10">
    <source>
        <dbReference type="Proteomes" id="UP000037392"/>
    </source>
</evidence>
<evidence type="ECO:0000256" key="6">
    <source>
        <dbReference type="ARBA" id="ARBA00022989"/>
    </source>
</evidence>
<comment type="caution">
    <text evidence="9">The sequence shown here is derived from an EMBL/GenBank/DDBJ whole genome shotgun (WGS) entry which is preliminary data.</text>
</comment>
<evidence type="ECO:0000256" key="7">
    <source>
        <dbReference type="ARBA" id="ARBA00023136"/>
    </source>
</evidence>
<feature type="transmembrane region" description="Helical" evidence="8">
    <location>
        <begin position="99"/>
        <end position="115"/>
    </location>
</feature>
<feature type="transmembrane region" description="Helical" evidence="8">
    <location>
        <begin position="68"/>
        <end position="87"/>
    </location>
</feature>
<evidence type="ECO:0008006" key="11">
    <source>
        <dbReference type="Google" id="ProtNLM"/>
    </source>
</evidence>
<dbReference type="PANTHER" id="PTHR36838:SF1">
    <property type="entry name" value="SLR1864 PROTEIN"/>
    <property type="match status" value="1"/>
</dbReference>
<keyword evidence="3" id="KW-0813">Transport</keyword>
<evidence type="ECO:0000256" key="2">
    <source>
        <dbReference type="ARBA" id="ARBA00010145"/>
    </source>
</evidence>
<keyword evidence="7 8" id="KW-0472">Membrane</keyword>
<dbReference type="InterPro" id="IPR004776">
    <property type="entry name" value="Mem_transp_PIN-like"/>
</dbReference>
<dbReference type="Pfam" id="PF03547">
    <property type="entry name" value="Mem_trans"/>
    <property type="match status" value="2"/>
</dbReference>
<evidence type="ECO:0000256" key="3">
    <source>
        <dbReference type="ARBA" id="ARBA00022448"/>
    </source>
</evidence>
<evidence type="ECO:0000256" key="5">
    <source>
        <dbReference type="ARBA" id="ARBA00022692"/>
    </source>
</evidence>
<dbReference type="RefSeq" id="WP_048929494.1">
    <property type="nucleotide sequence ID" value="NZ_KQ235876.1"/>
</dbReference>
<dbReference type="Proteomes" id="UP000037392">
    <property type="component" value="Unassembled WGS sequence"/>
</dbReference>
<feature type="transmembrane region" description="Helical" evidence="8">
    <location>
        <begin position="36"/>
        <end position="56"/>
    </location>
</feature>
<dbReference type="GO" id="GO:0055085">
    <property type="term" value="P:transmembrane transport"/>
    <property type="evidence" value="ECO:0007669"/>
    <property type="project" value="InterPro"/>
</dbReference>
<proteinExistence type="inferred from homology"/>
<sequence length="304" mass="33228">MVYILLRQILIMAFLMAVGVGLMKKGMLSQQGCRDLGAILLNVVIPCVILKSYMIGFSYEKLRELGESAVLSLLSLVLAMAISWLFFGKRKGIQNFASAFGNAGFIGIPLTQAVFGTEAVFYVAAYVAFLNLFQWTYGLYIMTGDREVIHIAAILKNPVFISIGLGVVMFLLPVSIPGFMVKTVGYIADMNTPLAMIILGSYLVKTDLRSIFLSKEIYMCVLLRLLIIPLATLGVFVILPVDNIVIIMVVLIAASTSVGGNIAIFAQQYNKDYILSVRTVCLSTILSIVTIPAFFCAVQAVFTK</sequence>
<dbReference type="EMBL" id="ADLK01000010">
    <property type="protein sequence ID" value="KMW22326.1"/>
    <property type="molecule type" value="Genomic_DNA"/>
</dbReference>
<name>A0A0J9CCV4_9FIRM</name>
<evidence type="ECO:0000256" key="4">
    <source>
        <dbReference type="ARBA" id="ARBA00022475"/>
    </source>
</evidence>
<keyword evidence="5 8" id="KW-0812">Transmembrane</keyword>
<comment type="similarity">
    <text evidence="2">Belongs to the auxin efflux carrier (TC 2.A.69) family.</text>
</comment>
<comment type="subcellular location">
    <subcellularLocation>
        <location evidence="1">Cell membrane</location>
        <topology evidence="1">Multi-pass membrane protein</topology>
    </subcellularLocation>
</comment>
<gene>
    <name evidence="9" type="ORF">HMPREF9470_01395</name>
</gene>
<protein>
    <recommendedName>
        <fullName evidence="11">Auxin efflux carrier</fullName>
    </recommendedName>
</protein>
<evidence type="ECO:0000256" key="8">
    <source>
        <dbReference type="SAM" id="Phobius"/>
    </source>
</evidence>
<evidence type="ECO:0000313" key="9">
    <source>
        <dbReference type="EMBL" id="KMW22326.1"/>
    </source>
</evidence>
<reference evidence="9 10" key="1">
    <citation type="submission" date="2011-04" db="EMBL/GenBank/DDBJ databases">
        <title>The Genome Sequence of Clostridium citroniae WAL-19142.</title>
        <authorList>
            <consortium name="The Broad Institute Genome Sequencing Platform"/>
            <person name="Earl A."/>
            <person name="Ward D."/>
            <person name="Feldgarden M."/>
            <person name="Gevers D."/>
            <person name="Warren Y.A."/>
            <person name="Tyrrell K.L."/>
            <person name="Citron D.M."/>
            <person name="Goldstein E.J."/>
            <person name="Daigneault M."/>
            <person name="Allen-Vercoe E."/>
            <person name="Young S.K."/>
            <person name="Zeng Q."/>
            <person name="Gargeya S."/>
            <person name="Fitzgerald M."/>
            <person name="Haas B."/>
            <person name="Abouelleil A."/>
            <person name="Alvarado L."/>
            <person name="Arachchi H.M."/>
            <person name="Berlin A."/>
            <person name="Brown A."/>
            <person name="Chapman S.B."/>
            <person name="Chen Z."/>
            <person name="Dunbar C."/>
            <person name="Freedman E."/>
            <person name="Gearin G."/>
            <person name="Gellesch M."/>
            <person name="Goldberg J."/>
            <person name="Griggs A."/>
            <person name="Gujja S."/>
            <person name="Heilman E.R."/>
            <person name="Heiman D."/>
            <person name="Howarth C."/>
            <person name="Larson L."/>
            <person name="Lui A."/>
            <person name="MacDonald P.J."/>
            <person name="Mehta T."/>
            <person name="Montmayeur A."/>
            <person name="Murphy C."/>
            <person name="Neiman D."/>
            <person name="Pearson M."/>
            <person name="Priest M."/>
            <person name="Roberts A."/>
            <person name="Saif S."/>
            <person name="Shea T."/>
            <person name="Shenoy N."/>
            <person name="Sisk P."/>
            <person name="Stolte C."/>
            <person name="Sykes S."/>
            <person name="White J."/>
            <person name="Yandava C."/>
            <person name="Wortman J."/>
            <person name="Nusbaum C."/>
            <person name="Birren B."/>
        </authorList>
    </citation>
    <scope>NUCLEOTIDE SEQUENCE [LARGE SCALE GENOMIC DNA]</scope>
    <source>
        <strain evidence="9 10">WAL-19142</strain>
    </source>
</reference>
<dbReference type="GO" id="GO:0005886">
    <property type="term" value="C:plasma membrane"/>
    <property type="evidence" value="ECO:0007669"/>
    <property type="project" value="UniProtKB-SubCell"/>
</dbReference>
<dbReference type="Gene3D" id="1.20.1530.20">
    <property type="match status" value="1"/>
</dbReference>
<feature type="transmembrane region" description="Helical" evidence="8">
    <location>
        <begin position="121"/>
        <end position="142"/>
    </location>
</feature>